<dbReference type="InterPro" id="IPR006259">
    <property type="entry name" value="Adenyl_kin_sub"/>
</dbReference>
<feature type="binding site" evidence="5">
    <location>
        <begin position="57"/>
        <end position="59"/>
    </location>
    <ligand>
        <name>AMP</name>
        <dbReference type="ChEBI" id="CHEBI:456215"/>
    </ligand>
</feature>
<dbReference type="PANTHER" id="PTHR23359">
    <property type="entry name" value="NUCLEOTIDE KINASE"/>
    <property type="match status" value="1"/>
</dbReference>
<evidence type="ECO:0000256" key="5">
    <source>
        <dbReference type="HAMAP-Rule" id="MF_00235"/>
    </source>
</evidence>
<dbReference type="FunFam" id="3.40.50.300:FF:000106">
    <property type="entry name" value="Adenylate kinase mitochondrial"/>
    <property type="match status" value="1"/>
</dbReference>
<dbReference type="HAMAP" id="MF_00235">
    <property type="entry name" value="Adenylate_kinase_Adk"/>
    <property type="match status" value="1"/>
</dbReference>
<dbReference type="NCBIfam" id="NF011099">
    <property type="entry name" value="PRK14526.1"/>
    <property type="match status" value="1"/>
</dbReference>
<dbReference type="NCBIfam" id="NF001380">
    <property type="entry name" value="PRK00279.1-2"/>
    <property type="match status" value="1"/>
</dbReference>
<evidence type="ECO:0000256" key="6">
    <source>
        <dbReference type="RuleBase" id="RU003330"/>
    </source>
</evidence>
<feature type="binding site" evidence="5">
    <location>
        <position position="133"/>
    </location>
    <ligand>
        <name>Zn(2+)</name>
        <dbReference type="ChEBI" id="CHEBI:29105"/>
        <note>structural</note>
    </ligand>
</feature>
<dbReference type="NCBIfam" id="NF001381">
    <property type="entry name" value="PRK00279.1-3"/>
    <property type="match status" value="1"/>
</dbReference>
<dbReference type="GO" id="GO:0005524">
    <property type="term" value="F:ATP binding"/>
    <property type="evidence" value="ECO:0007669"/>
    <property type="project" value="UniProtKB-UniRule"/>
</dbReference>
<feature type="binding site" evidence="5">
    <location>
        <position position="153"/>
    </location>
    <ligand>
        <name>Zn(2+)</name>
        <dbReference type="ChEBI" id="CHEBI:29105"/>
        <note>structural</note>
    </ligand>
</feature>
<evidence type="ECO:0000313" key="10">
    <source>
        <dbReference type="Proteomes" id="UP000005868"/>
    </source>
</evidence>
<dbReference type="PROSITE" id="PS00113">
    <property type="entry name" value="ADENYLATE_KINASE"/>
    <property type="match status" value="1"/>
</dbReference>
<comment type="function">
    <text evidence="5">Catalyzes the reversible transfer of the terminal phosphate group between ATP and AMP. Plays an important role in cellular energy homeostasis and in adenine nucleotide metabolism.</text>
</comment>
<dbReference type="KEGG" id="tli:Tlie_0667"/>
<feature type="binding site" evidence="5">
    <location>
        <position position="150"/>
    </location>
    <ligand>
        <name>Zn(2+)</name>
        <dbReference type="ChEBI" id="CHEBI:29105"/>
        <note>structural</note>
    </ligand>
</feature>
<keyword evidence="5" id="KW-0479">Metal-binding</keyword>
<gene>
    <name evidence="5" type="primary">adk</name>
    <name evidence="9" type="ordered locus">Tlie_0667</name>
</gene>
<evidence type="ECO:0000256" key="3">
    <source>
        <dbReference type="ARBA" id="ARBA00022741"/>
    </source>
</evidence>
<dbReference type="Pfam" id="PF05191">
    <property type="entry name" value="ADK_lid"/>
    <property type="match status" value="1"/>
</dbReference>
<evidence type="ECO:0000259" key="8">
    <source>
        <dbReference type="Pfam" id="PF05191"/>
    </source>
</evidence>
<evidence type="ECO:0000256" key="7">
    <source>
        <dbReference type="RuleBase" id="RU003331"/>
    </source>
</evidence>
<comment type="similarity">
    <text evidence="5 6">Belongs to the adenylate kinase family.</text>
</comment>
<dbReference type="NCBIfam" id="NF011100">
    <property type="entry name" value="PRK14527.1"/>
    <property type="match status" value="1"/>
</dbReference>
<feature type="domain" description="Adenylate kinase active site lid" evidence="8">
    <location>
        <begin position="127"/>
        <end position="162"/>
    </location>
</feature>
<dbReference type="Gene3D" id="3.40.50.300">
    <property type="entry name" value="P-loop containing nucleotide triphosphate hydrolases"/>
    <property type="match status" value="1"/>
</dbReference>
<feature type="binding site" evidence="5">
    <location>
        <position position="130"/>
    </location>
    <ligand>
        <name>Zn(2+)</name>
        <dbReference type="ChEBI" id="CHEBI:29105"/>
        <note>structural</note>
    </ligand>
</feature>
<dbReference type="InterPro" id="IPR000850">
    <property type="entry name" value="Adenylat/UMP-CMP_kin"/>
</dbReference>
<dbReference type="NCBIfam" id="TIGR01351">
    <property type="entry name" value="adk"/>
    <property type="match status" value="1"/>
</dbReference>
<keyword evidence="3 5" id="KW-0547">Nucleotide-binding</keyword>
<comment type="domain">
    <text evidence="5">Consists of three domains, a large central CORE domain and two small peripheral domains, NMPbind and LID, which undergo movements during catalysis. The LID domain closes over the site of phosphoryl transfer upon ATP binding. Assembling and dissambling the active center during each catalytic cycle provides an effective means to prevent ATP hydrolysis. Some bacteria have evolved a zinc-coordinating structure that stabilizes the LID domain.</text>
</comment>
<keyword evidence="5 7" id="KW-0067">ATP-binding</keyword>
<dbReference type="UniPathway" id="UPA00588">
    <property type="reaction ID" value="UER00649"/>
</dbReference>
<feature type="binding site" evidence="5">
    <location>
        <position position="92"/>
    </location>
    <ligand>
        <name>AMP</name>
        <dbReference type="ChEBI" id="CHEBI:456215"/>
    </ligand>
</feature>
<dbReference type="EC" id="2.7.4.3" evidence="5 7"/>
<evidence type="ECO:0000256" key="2">
    <source>
        <dbReference type="ARBA" id="ARBA00022727"/>
    </source>
</evidence>
<dbReference type="EMBL" id="CP003096">
    <property type="protein sequence ID" value="AER66402.1"/>
    <property type="molecule type" value="Genomic_DNA"/>
</dbReference>
<dbReference type="STRING" id="580340.Tlie_0667"/>
<feature type="binding site" evidence="5">
    <location>
        <position position="127"/>
    </location>
    <ligand>
        <name>ATP</name>
        <dbReference type="ChEBI" id="CHEBI:30616"/>
    </ligand>
</feature>
<comment type="subcellular location">
    <subcellularLocation>
        <location evidence="5 7">Cytoplasm</location>
    </subcellularLocation>
</comment>
<dbReference type="SUPFAM" id="SSF52540">
    <property type="entry name" value="P-loop containing nucleoside triphosphate hydrolases"/>
    <property type="match status" value="1"/>
</dbReference>
<dbReference type="HOGENOM" id="CLU_032354_1_2_0"/>
<dbReference type="GO" id="GO:0008270">
    <property type="term" value="F:zinc ion binding"/>
    <property type="evidence" value="ECO:0007669"/>
    <property type="project" value="UniProtKB-UniRule"/>
</dbReference>
<dbReference type="GO" id="GO:0005737">
    <property type="term" value="C:cytoplasm"/>
    <property type="evidence" value="ECO:0007669"/>
    <property type="project" value="UniProtKB-SubCell"/>
</dbReference>
<keyword evidence="5" id="KW-0963">Cytoplasm</keyword>
<comment type="catalytic activity">
    <reaction evidence="5 7">
        <text>AMP + ATP = 2 ADP</text>
        <dbReference type="Rhea" id="RHEA:12973"/>
        <dbReference type="ChEBI" id="CHEBI:30616"/>
        <dbReference type="ChEBI" id="CHEBI:456215"/>
        <dbReference type="ChEBI" id="CHEBI:456216"/>
        <dbReference type="EC" id="2.7.4.3"/>
    </reaction>
</comment>
<keyword evidence="2 5" id="KW-0545">Nucleotide biosynthesis</keyword>
<sequence length="214" mass="23773">MKLIFLGPPGAGKGTQAAVISKKYGIAHISTGDILRDNVARETELGLKAKKYMESGQLVPDDVIVDMVERRLKEEDCRAGFILDGFPRTVVQAEALDKLLEKLHITLDGIVYFDVPDDVVIKRLSGRRICKSCGAIYNIHSQPPKKEGVCDLCGGELYQRSDDEESVVRNRLKVYKEQTAPLISYYEKSDKFLRVDASQDSSAVVQAIVEAVKK</sequence>
<feature type="binding site" evidence="5">
    <location>
        <begin position="85"/>
        <end position="88"/>
    </location>
    <ligand>
        <name>AMP</name>
        <dbReference type="ChEBI" id="CHEBI:456215"/>
    </ligand>
</feature>
<dbReference type="InterPro" id="IPR033690">
    <property type="entry name" value="Adenylat_kinase_CS"/>
</dbReference>
<protein>
    <recommendedName>
        <fullName evidence="5 7">Adenylate kinase</fullName>
        <shortName evidence="5">AK</shortName>
        <ecNumber evidence="5 7">2.7.4.3</ecNumber>
    </recommendedName>
    <alternativeName>
        <fullName evidence="5">ATP-AMP transphosphorylase</fullName>
    </alternativeName>
    <alternativeName>
        <fullName evidence="5">ATP:AMP phosphotransferase</fullName>
    </alternativeName>
    <alternativeName>
        <fullName evidence="5">Adenylate monophosphate kinase</fullName>
    </alternativeName>
</protein>
<dbReference type="InterPro" id="IPR027417">
    <property type="entry name" value="P-loop_NTPase"/>
</dbReference>
<organism evidence="9 10">
    <name type="scientific">Thermovirga lienii (strain ATCC BAA-1197 / DSM 17291 / Cas60314)</name>
    <dbReference type="NCBI Taxonomy" id="580340"/>
    <lineage>
        <taxon>Bacteria</taxon>
        <taxon>Thermotogati</taxon>
        <taxon>Synergistota</taxon>
        <taxon>Synergistia</taxon>
        <taxon>Synergistales</taxon>
        <taxon>Thermovirgaceae</taxon>
        <taxon>Thermovirga</taxon>
    </lineage>
</organism>
<feature type="region of interest" description="NMP" evidence="5">
    <location>
        <begin position="30"/>
        <end position="59"/>
    </location>
</feature>
<dbReference type="AlphaFoldDB" id="G7V8W1"/>
<dbReference type="CDD" id="cd01428">
    <property type="entry name" value="ADK"/>
    <property type="match status" value="1"/>
</dbReference>
<dbReference type="GO" id="GO:0004017">
    <property type="term" value="F:AMP kinase activity"/>
    <property type="evidence" value="ECO:0007669"/>
    <property type="project" value="UniProtKB-UniRule"/>
</dbReference>
<feature type="binding site" evidence="5">
    <location>
        <begin position="136"/>
        <end position="137"/>
    </location>
    <ligand>
        <name>ATP</name>
        <dbReference type="ChEBI" id="CHEBI:30616"/>
    </ligand>
</feature>
<feature type="binding site" evidence="5">
    <location>
        <position position="36"/>
    </location>
    <ligand>
        <name>AMP</name>
        <dbReference type="ChEBI" id="CHEBI:456215"/>
    </ligand>
</feature>
<reference evidence="9 10" key="2">
    <citation type="journal article" date="2012" name="Stand. Genomic Sci.">
        <title>Genome sequence of the moderately thermophilic, amino-acid-degrading and sulfur-reducing bacterium Thermovirga lienii type strain (Cas60314(T)).</title>
        <authorList>
            <person name="Goker M."/>
            <person name="Saunders E."/>
            <person name="Lapidus A."/>
            <person name="Nolan M."/>
            <person name="Lucas S."/>
            <person name="Hammon N."/>
            <person name="Deshpande S."/>
            <person name="Cheng J.F."/>
            <person name="Han C."/>
            <person name="Tapia R."/>
            <person name="Goodwin L.A."/>
            <person name="Pitluck S."/>
            <person name="Liolios K."/>
            <person name="Mavromatis K."/>
            <person name="Pagani I."/>
            <person name="Ivanova N."/>
            <person name="Mikhailova N."/>
            <person name="Pati A."/>
            <person name="Chen A."/>
            <person name="Palaniappan K."/>
            <person name="Land M."/>
            <person name="Chang Y.J."/>
            <person name="Jeffries C.D."/>
            <person name="Brambilla E.M."/>
            <person name="Rohde M."/>
            <person name="Spring S."/>
            <person name="Detter J.C."/>
            <person name="Woyke T."/>
            <person name="Bristow J."/>
            <person name="Eisen J.A."/>
            <person name="Markowitz V."/>
            <person name="Hugenholtz P."/>
            <person name="Kyrpides N.C."/>
            <person name="Klenk H.P."/>
        </authorList>
    </citation>
    <scope>NUCLEOTIDE SEQUENCE [LARGE SCALE GENOMIC DNA]</scope>
    <source>
        <strain evidence="10">ATCC BAA-1197 / DSM 17291 / Cas60314</strain>
    </source>
</reference>
<dbReference type="eggNOG" id="COG0563">
    <property type="taxonomic scope" value="Bacteria"/>
</dbReference>
<feature type="binding site" evidence="5">
    <location>
        <position position="199"/>
    </location>
    <ligand>
        <name>ATP</name>
        <dbReference type="ChEBI" id="CHEBI:30616"/>
    </ligand>
</feature>
<keyword evidence="4 5" id="KW-0418">Kinase</keyword>
<feature type="binding site" evidence="5">
    <location>
        <position position="171"/>
    </location>
    <ligand>
        <name>AMP</name>
        <dbReference type="ChEBI" id="CHEBI:456215"/>
    </ligand>
</feature>
<proteinExistence type="inferred from homology"/>
<evidence type="ECO:0000313" key="9">
    <source>
        <dbReference type="EMBL" id="AER66402.1"/>
    </source>
</evidence>
<keyword evidence="5" id="KW-0862">Zinc</keyword>
<dbReference type="PRINTS" id="PR00094">
    <property type="entry name" value="ADENYLTKNASE"/>
</dbReference>
<name>G7V8W1_THELD</name>
<accession>G7V8W1</accession>
<feature type="region of interest" description="LID" evidence="5">
    <location>
        <begin position="126"/>
        <end position="163"/>
    </location>
</feature>
<feature type="binding site" evidence="5">
    <location>
        <position position="160"/>
    </location>
    <ligand>
        <name>AMP</name>
        <dbReference type="ChEBI" id="CHEBI:456215"/>
    </ligand>
</feature>
<dbReference type="OrthoDB" id="9805030at2"/>
<evidence type="ECO:0000256" key="4">
    <source>
        <dbReference type="ARBA" id="ARBA00022777"/>
    </source>
</evidence>
<dbReference type="GO" id="GO:0044209">
    <property type="term" value="P:AMP salvage"/>
    <property type="evidence" value="ECO:0007669"/>
    <property type="project" value="UniProtKB-UniRule"/>
</dbReference>
<keyword evidence="1 5" id="KW-0808">Transferase</keyword>
<comment type="pathway">
    <text evidence="5">Purine metabolism; AMP biosynthesis via salvage pathway; AMP from ADP: step 1/1.</text>
</comment>
<keyword evidence="10" id="KW-1185">Reference proteome</keyword>
<comment type="subunit">
    <text evidence="5 7">Monomer.</text>
</comment>
<dbReference type="Pfam" id="PF00406">
    <property type="entry name" value="ADK"/>
    <property type="match status" value="1"/>
</dbReference>
<dbReference type="InterPro" id="IPR007862">
    <property type="entry name" value="Adenylate_kinase_lid-dom"/>
</dbReference>
<dbReference type="Proteomes" id="UP000005868">
    <property type="component" value="Chromosome"/>
</dbReference>
<evidence type="ECO:0000256" key="1">
    <source>
        <dbReference type="ARBA" id="ARBA00022679"/>
    </source>
</evidence>
<feature type="binding site" evidence="5">
    <location>
        <begin position="10"/>
        <end position="15"/>
    </location>
    <ligand>
        <name>ATP</name>
        <dbReference type="ChEBI" id="CHEBI:30616"/>
    </ligand>
</feature>
<feature type="binding site" evidence="5">
    <location>
        <position position="31"/>
    </location>
    <ligand>
        <name>AMP</name>
        <dbReference type="ChEBI" id="CHEBI:456215"/>
    </ligand>
</feature>
<reference evidence="10" key="1">
    <citation type="submission" date="2011-10" db="EMBL/GenBank/DDBJ databases">
        <title>The complete genome of chromosome of Thermovirga lienii DSM 17291.</title>
        <authorList>
            <consortium name="US DOE Joint Genome Institute (JGI-PGF)"/>
            <person name="Lucas S."/>
            <person name="Copeland A."/>
            <person name="Lapidus A."/>
            <person name="Glavina del Rio T."/>
            <person name="Dalin E."/>
            <person name="Tice H."/>
            <person name="Bruce D."/>
            <person name="Goodwin L."/>
            <person name="Pitluck S."/>
            <person name="Peters L."/>
            <person name="Mikhailova N."/>
            <person name="Saunders E."/>
            <person name="Kyrpides N."/>
            <person name="Mavromatis K."/>
            <person name="Ivanova N."/>
            <person name="Last F.I."/>
            <person name="Brettin T."/>
            <person name="Detter J.C."/>
            <person name="Han C."/>
            <person name="Larimer F."/>
            <person name="Land M."/>
            <person name="Hauser L."/>
            <person name="Markowitz V."/>
            <person name="Cheng J.-F."/>
            <person name="Hugenholtz P."/>
            <person name="Woyke T."/>
            <person name="Wu D."/>
            <person name="Spring S."/>
            <person name="Schroeder M."/>
            <person name="Brambilla E.-M."/>
            <person name="Klenk H.-P."/>
            <person name="Eisen J.A."/>
        </authorList>
    </citation>
    <scope>NUCLEOTIDE SEQUENCE [LARGE SCALE GENOMIC DNA]</scope>
    <source>
        <strain evidence="10">ATCC BAA-1197 / DSM 17291 / Cas60314</strain>
    </source>
</reference>